<keyword evidence="1" id="KW-1133">Transmembrane helix</keyword>
<protein>
    <submittedName>
        <fullName evidence="2">Uncharacterized protein</fullName>
    </submittedName>
</protein>
<name>A0A655RDS1_VIBCL</name>
<keyword evidence="1" id="KW-0472">Membrane</keyword>
<proteinExistence type="predicted"/>
<evidence type="ECO:0000313" key="3">
    <source>
        <dbReference type="Proteomes" id="UP000044806"/>
    </source>
</evidence>
<gene>
    <name evidence="2" type="ORF">ERS013165_02952</name>
</gene>
<evidence type="ECO:0000313" key="2">
    <source>
        <dbReference type="EMBL" id="CSA97482.1"/>
    </source>
</evidence>
<evidence type="ECO:0000256" key="1">
    <source>
        <dbReference type="SAM" id="Phobius"/>
    </source>
</evidence>
<dbReference type="EMBL" id="CWOW01000017">
    <property type="protein sequence ID" value="CSA97482.1"/>
    <property type="molecule type" value="Genomic_DNA"/>
</dbReference>
<keyword evidence="1" id="KW-0812">Transmembrane</keyword>
<feature type="transmembrane region" description="Helical" evidence="1">
    <location>
        <begin position="54"/>
        <end position="76"/>
    </location>
</feature>
<dbReference type="AlphaFoldDB" id="A0A655RDS1"/>
<reference evidence="2 3" key="1">
    <citation type="submission" date="2015-07" db="EMBL/GenBank/DDBJ databases">
        <authorList>
            <consortium name="Pathogen Informatics"/>
        </authorList>
    </citation>
    <scope>NUCLEOTIDE SEQUENCE [LARGE SCALE GENOMIC DNA]</scope>
    <source>
        <strain evidence="2 3">A51</strain>
    </source>
</reference>
<dbReference type="Proteomes" id="UP000044806">
    <property type="component" value="Unassembled WGS sequence"/>
</dbReference>
<sequence length="150" mass="16843">MTWRAVHRGFKTGVAQTVPTTFGDHDFFAMFGHFTNDFIGVNIDGTSTYRYAQLFVFTAFTCTVTATAVFTTLRFIKALETIVNQSVEVFISDHIHIAAITTITTIRAAIGNEFFTPEAHNTVAAITSLNFNYRFIYEFHFSSTQSRGKS</sequence>
<accession>A0A655RDS1</accession>
<organism evidence="2 3">
    <name type="scientific">Vibrio cholerae</name>
    <dbReference type="NCBI Taxonomy" id="666"/>
    <lineage>
        <taxon>Bacteria</taxon>
        <taxon>Pseudomonadati</taxon>
        <taxon>Pseudomonadota</taxon>
        <taxon>Gammaproteobacteria</taxon>
        <taxon>Vibrionales</taxon>
        <taxon>Vibrionaceae</taxon>
        <taxon>Vibrio</taxon>
    </lineage>
</organism>